<name>A0A8S1M0E2_PARPR</name>
<proteinExistence type="predicted"/>
<gene>
    <name evidence="1" type="ORF">PPRIM_AZ9-3.1.T0480175</name>
</gene>
<organism evidence="1 2">
    <name type="scientific">Paramecium primaurelia</name>
    <dbReference type="NCBI Taxonomy" id="5886"/>
    <lineage>
        <taxon>Eukaryota</taxon>
        <taxon>Sar</taxon>
        <taxon>Alveolata</taxon>
        <taxon>Ciliophora</taxon>
        <taxon>Intramacronucleata</taxon>
        <taxon>Oligohymenophorea</taxon>
        <taxon>Peniculida</taxon>
        <taxon>Parameciidae</taxon>
        <taxon>Paramecium</taxon>
    </lineage>
</organism>
<evidence type="ECO:0000313" key="1">
    <source>
        <dbReference type="EMBL" id="CAD8072032.1"/>
    </source>
</evidence>
<reference evidence="1" key="1">
    <citation type="submission" date="2021-01" db="EMBL/GenBank/DDBJ databases">
        <authorList>
            <consortium name="Genoscope - CEA"/>
            <person name="William W."/>
        </authorList>
    </citation>
    <scope>NUCLEOTIDE SEQUENCE</scope>
</reference>
<evidence type="ECO:0000313" key="2">
    <source>
        <dbReference type="Proteomes" id="UP000688137"/>
    </source>
</evidence>
<sequence>MIDYYFNFKRDNFLSQDSKNYLQIYNSIKRNQIGTNIKMIQSFNQSKNRFCQVNLIIQKTDSFLTYFHQKKWQREKMFTYNEQKCSMFYNHEQNRLTFKNYIAEKVPKINKIVDIWIILNRNKCLIFHYIWIIILKLLKSQWQGWGKAVQNCLINCII</sequence>
<dbReference type="EMBL" id="CAJJDM010000048">
    <property type="protein sequence ID" value="CAD8072032.1"/>
    <property type="molecule type" value="Genomic_DNA"/>
</dbReference>
<keyword evidence="2" id="KW-1185">Reference proteome</keyword>
<accession>A0A8S1M0E2</accession>
<dbReference type="AlphaFoldDB" id="A0A8S1M0E2"/>
<dbReference type="Proteomes" id="UP000688137">
    <property type="component" value="Unassembled WGS sequence"/>
</dbReference>
<protein>
    <submittedName>
        <fullName evidence="1">Uncharacterized protein</fullName>
    </submittedName>
</protein>
<comment type="caution">
    <text evidence="1">The sequence shown here is derived from an EMBL/GenBank/DDBJ whole genome shotgun (WGS) entry which is preliminary data.</text>
</comment>